<sequence>MLYVALSVGVSFQAVAAGMTNAEFLELDNSYKKFWIQGAMYALGHVAAAKSKETGKCVIDWYFGDKRAERNSLILASMEKYPSSYPSAIFIALTERECGTYHK</sequence>
<evidence type="ECO:0000256" key="1">
    <source>
        <dbReference type="SAM" id="SignalP"/>
    </source>
</evidence>
<evidence type="ECO:0008006" key="4">
    <source>
        <dbReference type="Google" id="ProtNLM"/>
    </source>
</evidence>
<feature type="signal peptide" evidence="1">
    <location>
        <begin position="1"/>
        <end position="16"/>
    </location>
</feature>
<dbReference type="RefSeq" id="WP_046357318.1">
    <property type="nucleotide sequence ID" value="NZ_AUXW01000166.1"/>
</dbReference>
<gene>
    <name evidence="2" type="ORF">N479_19075</name>
</gene>
<comment type="caution">
    <text evidence="2">The sequence shown here is derived from an EMBL/GenBank/DDBJ whole genome shotgun (WGS) entry which is preliminary data.</text>
</comment>
<dbReference type="EMBL" id="AUXW01000166">
    <property type="protein sequence ID" value="KKE82344.1"/>
    <property type="molecule type" value="Genomic_DNA"/>
</dbReference>
<protein>
    <recommendedName>
        <fullName evidence="4">Rap1a immunity protein domain-containing protein</fullName>
    </recommendedName>
</protein>
<evidence type="ECO:0000313" key="2">
    <source>
        <dbReference type="EMBL" id="KKE82344.1"/>
    </source>
</evidence>
<name>A0A0F6AAD8_9GAMM</name>
<keyword evidence="1" id="KW-0732">Signal</keyword>
<dbReference type="AlphaFoldDB" id="A0A0F6AAD8"/>
<organism evidence="2 3">
    <name type="scientific">Pseudoalteromonas luteoviolacea S4054</name>
    <dbReference type="NCBI Taxonomy" id="1129367"/>
    <lineage>
        <taxon>Bacteria</taxon>
        <taxon>Pseudomonadati</taxon>
        <taxon>Pseudomonadota</taxon>
        <taxon>Gammaproteobacteria</taxon>
        <taxon>Alteromonadales</taxon>
        <taxon>Pseudoalteromonadaceae</taxon>
        <taxon>Pseudoalteromonas</taxon>
    </lineage>
</organism>
<reference evidence="2 3" key="1">
    <citation type="journal article" date="2015" name="BMC Genomics">
        <title>Genome mining reveals unlocked bioactive potential of marine Gram-negative bacteria.</title>
        <authorList>
            <person name="Machado H."/>
            <person name="Sonnenschein E.C."/>
            <person name="Melchiorsen J."/>
            <person name="Gram L."/>
        </authorList>
    </citation>
    <scope>NUCLEOTIDE SEQUENCE [LARGE SCALE GENOMIC DNA]</scope>
    <source>
        <strain evidence="2 3">S4054</strain>
    </source>
</reference>
<dbReference type="Proteomes" id="UP000033434">
    <property type="component" value="Unassembled WGS sequence"/>
</dbReference>
<proteinExistence type="predicted"/>
<accession>A0A0F6AAD8</accession>
<feature type="chain" id="PRO_5002499661" description="Rap1a immunity protein domain-containing protein" evidence="1">
    <location>
        <begin position="17"/>
        <end position="103"/>
    </location>
</feature>
<evidence type="ECO:0000313" key="3">
    <source>
        <dbReference type="Proteomes" id="UP000033434"/>
    </source>
</evidence>
<dbReference type="PATRIC" id="fig|1129367.4.peg.3877"/>